<evidence type="ECO:0000259" key="1">
    <source>
        <dbReference type="Pfam" id="PF05036"/>
    </source>
</evidence>
<dbReference type="AlphaFoldDB" id="A0A3B1ACF0"/>
<dbReference type="InterPro" id="IPR036680">
    <property type="entry name" value="SPOR-like_sf"/>
</dbReference>
<dbReference type="SUPFAM" id="SSF110997">
    <property type="entry name" value="Sporulation related repeat"/>
    <property type="match status" value="1"/>
</dbReference>
<dbReference type="InterPro" id="IPR007730">
    <property type="entry name" value="SPOR-like_dom"/>
</dbReference>
<evidence type="ECO:0000313" key="2">
    <source>
        <dbReference type="EMBL" id="VAW97562.1"/>
    </source>
</evidence>
<organism evidence="2">
    <name type="scientific">hydrothermal vent metagenome</name>
    <dbReference type="NCBI Taxonomy" id="652676"/>
    <lineage>
        <taxon>unclassified sequences</taxon>
        <taxon>metagenomes</taxon>
        <taxon>ecological metagenomes</taxon>
    </lineage>
</organism>
<protein>
    <recommendedName>
        <fullName evidence="1">SPOR domain-containing protein</fullName>
    </recommendedName>
</protein>
<dbReference type="GO" id="GO:0042834">
    <property type="term" value="F:peptidoglycan binding"/>
    <property type="evidence" value="ECO:0007669"/>
    <property type="project" value="InterPro"/>
</dbReference>
<name>A0A3B1ACF0_9ZZZZ</name>
<accession>A0A3B1ACF0</accession>
<proteinExistence type="predicted"/>
<feature type="domain" description="SPOR" evidence="1">
    <location>
        <begin position="145"/>
        <end position="206"/>
    </location>
</feature>
<gene>
    <name evidence="2" type="ORF">MNBD_GAMMA20-1723</name>
</gene>
<sequence>MRLVFWFFLLLNLAFFYWQYSQPQKPEPPLLQAEVLPSGVERLVLLRERGLGMASQTQAVPKPLQPAVAQPAPEEPPMPPVAHADQAAVPALAPFKADEPKPPIVMACFTLGPLQDEAAAGRMYKALLALGMRAEQRLSQRRVLKGYWVFLPPFKSYANARSKVQTLKEKGLDDMYVMGKGEVKNAISLGLFSRKSTATGRLNQVRRIDSAAMMEPRYRVVKDRWLDLSVDSAQTEKIAGIAALADQQSGVELVQQKACK</sequence>
<dbReference type="Pfam" id="PF05036">
    <property type="entry name" value="SPOR"/>
    <property type="match status" value="1"/>
</dbReference>
<reference evidence="2" key="1">
    <citation type="submission" date="2018-06" db="EMBL/GenBank/DDBJ databases">
        <authorList>
            <person name="Zhirakovskaya E."/>
        </authorList>
    </citation>
    <scope>NUCLEOTIDE SEQUENCE</scope>
</reference>
<dbReference type="EMBL" id="UOFU01000124">
    <property type="protein sequence ID" value="VAW97562.1"/>
    <property type="molecule type" value="Genomic_DNA"/>
</dbReference>